<dbReference type="Proteomes" id="UP000193218">
    <property type="component" value="Unassembled WGS sequence"/>
</dbReference>
<feature type="region of interest" description="Disordered" evidence="1">
    <location>
        <begin position="79"/>
        <end position="104"/>
    </location>
</feature>
<evidence type="ECO:0000313" key="3">
    <source>
        <dbReference type="Proteomes" id="UP000193218"/>
    </source>
</evidence>
<reference evidence="2 3" key="1">
    <citation type="submission" date="2017-03" db="EMBL/GenBank/DDBJ databases">
        <title>Widespread Adenine N6-methylation of Active Genes in Fungi.</title>
        <authorList>
            <consortium name="DOE Joint Genome Institute"/>
            <person name="Mondo S.J."/>
            <person name="Dannebaum R.O."/>
            <person name="Kuo R.C."/>
            <person name="Louie K.B."/>
            <person name="Bewick A.J."/>
            <person name="Labutti K."/>
            <person name="Haridas S."/>
            <person name="Kuo A."/>
            <person name="Salamov A."/>
            <person name="Ahrendt S.R."/>
            <person name="Lau R."/>
            <person name="Bowen B.P."/>
            <person name="Lipzen A."/>
            <person name="Sullivan W."/>
            <person name="Andreopoulos W.B."/>
            <person name="Clum A."/>
            <person name="Lindquist E."/>
            <person name="Daum C."/>
            <person name="Northen T.R."/>
            <person name="Ramamoorthy G."/>
            <person name="Schmitz R.J."/>
            <person name="Gryganskyi A."/>
            <person name="Culley D."/>
            <person name="Magnuson J."/>
            <person name="James T.Y."/>
            <person name="O'Malley M.A."/>
            <person name="Stajich J.E."/>
            <person name="Spatafora J.W."/>
            <person name="Visel A."/>
            <person name="Grigoriev I.V."/>
        </authorList>
    </citation>
    <scope>NUCLEOTIDE SEQUENCE [LARGE SCALE GENOMIC DNA]</scope>
    <source>
        <strain evidence="2 3">NRRL Y-17943</strain>
    </source>
</reference>
<dbReference type="OrthoDB" id="2595847at2759"/>
<sequence>MPTSMKNASPDTPGFYPWEDRHSETLITGIIDLVMLHKKELYRLPGLAGEVDGHGADRIRSKVEQILKKLAVDHGLSQGVVKGNGQRGIKTDQAAETKKRKRPV</sequence>
<dbReference type="GeneID" id="33560071"/>
<accession>A0A1Y1UEV7</accession>
<organism evidence="2 3">
    <name type="scientific">Kockovaella imperatae</name>
    <dbReference type="NCBI Taxonomy" id="4999"/>
    <lineage>
        <taxon>Eukaryota</taxon>
        <taxon>Fungi</taxon>
        <taxon>Dikarya</taxon>
        <taxon>Basidiomycota</taxon>
        <taxon>Agaricomycotina</taxon>
        <taxon>Tremellomycetes</taxon>
        <taxon>Tremellales</taxon>
        <taxon>Cuniculitremaceae</taxon>
        <taxon>Kockovaella</taxon>
    </lineage>
</organism>
<protein>
    <submittedName>
        <fullName evidence="2">Uncharacterized protein</fullName>
    </submittedName>
</protein>
<dbReference type="AlphaFoldDB" id="A0A1Y1UEV7"/>
<dbReference type="InParanoid" id="A0A1Y1UEV7"/>
<gene>
    <name evidence="2" type="ORF">BD324DRAFT_651081</name>
</gene>
<dbReference type="EMBL" id="NBSH01000007">
    <property type="protein sequence ID" value="ORX36590.1"/>
    <property type="molecule type" value="Genomic_DNA"/>
</dbReference>
<evidence type="ECO:0000313" key="2">
    <source>
        <dbReference type="EMBL" id="ORX36590.1"/>
    </source>
</evidence>
<dbReference type="RefSeq" id="XP_021870659.1">
    <property type="nucleotide sequence ID" value="XM_022018262.1"/>
</dbReference>
<comment type="caution">
    <text evidence="2">The sequence shown here is derived from an EMBL/GenBank/DDBJ whole genome shotgun (WGS) entry which is preliminary data.</text>
</comment>
<evidence type="ECO:0000256" key="1">
    <source>
        <dbReference type="SAM" id="MobiDB-lite"/>
    </source>
</evidence>
<name>A0A1Y1UEV7_9TREE</name>
<proteinExistence type="predicted"/>
<keyword evidence="3" id="KW-1185">Reference proteome</keyword>